<reference evidence="1" key="1">
    <citation type="submission" date="2021-08" db="EMBL/GenBank/DDBJ databases">
        <title>The first chromosome-level gecko genome reveals the dynamic sex chromosomes of Neotropical dwarf geckos (Sphaerodactylidae: Sphaerodactylus).</title>
        <authorList>
            <person name="Pinto B.J."/>
            <person name="Keating S.E."/>
            <person name="Gamble T."/>
        </authorList>
    </citation>
    <scope>NUCLEOTIDE SEQUENCE</scope>
    <source>
        <strain evidence="1">TG3544</strain>
    </source>
</reference>
<keyword evidence="2" id="KW-1185">Reference proteome</keyword>
<dbReference type="Proteomes" id="UP000827872">
    <property type="component" value="Linkage Group LG12"/>
</dbReference>
<sequence length="199" mass="22905">MFPIQELERLSNVQSDRGMTEKLAKESQMLHNIQNPTIDIMRELVEDLKESVYFLSAVASNLQAQINDMETKVRLVETTLPIDVHKILRKELACFVRKEVGYISLYLNWLRDVLIGDVTSCQPLATGLDNGRVILCDRIVDPWNAFWFSLGCCTFFLIPSIIFAIKTTKHLRPIRHRLISTGSEETYPFHIPRVTSLKL</sequence>
<proteinExistence type="predicted"/>
<name>A0ACB8EYV9_9SAUR</name>
<dbReference type="EMBL" id="CM037625">
    <property type="protein sequence ID" value="KAH7998031.1"/>
    <property type="molecule type" value="Genomic_DNA"/>
</dbReference>
<protein>
    <submittedName>
        <fullName evidence="1">Uncharacterized protein</fullName>
    </submittedName>
</protein>
<organism evidence="1 2">
    <name type="scientific">Sphaerodactylus townsendi</name>
    <dbReference type="NCBI Taxonomy" id="933632"/>
    <lineage>
        <taxon>Eukaryota</taxon>
        <taxon>Metazoa</taxon>
        <taxon>Chordata</taxon>
        <taxon>Craniata</taxon>
        <taxon>Vertebrata</taxon>
        <taxon>Euteleostomi</taxon>
        <taxon>Lepidosauria</taxon>
        <taxon>Squamata</taxon>
        <taxon>Bifurcata</taxon>
        <taxon>Gekkota</taxon>
        <taxon>Sphaerodactylidae</taxon>
        <taxon>Sphaerodactylus</taxon>
    </lineage>
</organism>
<evidence type="ECO:0000313" key="1">
    <source>
        <dbReference type="EMBL" id="KAH7998031.1"/>
    </source>
</evidence>
<comment type="caution">
    <text evidence="1">The sequence shown here is derived from an EMBL/GenBank/DDBJ whole genome shotgun (WGS) entry which is preliminary data.</text>
</comment>
<evidence type="ECO:0000313" key="2">
    <source>
        <dbReference type="Proteomes" id="UP000827872"/>
    </source>
</evidence>
<accession>A0ACB8EYV9</accession>
<gene>
    <name evidence="1" type="ORF">K3G42_011746</name>
</gene>